<dbReference type="SUPFAM" id="SSF52087">
    <property type="entry name" value="CRAL/TRIO domain"/>
    <property type="match status" value="1"/>
</dbReference>
<dbReference type="InterPro" id="IPR052432">
    <property type="entry name" value="PITP/CRAL-TRIO"/>
</dbReference>
<organism evidence="3 4">
    <name type="scientific">Crepidotus variabilis</name>
    <dbReference type="NCBI Taxonomy" id="179855"/>
    <lineage>
        <taxon>Eukaryota</taxon>
        <taxon>Fungi</taxon>
        <taxon>Dikarya</taxon>
        <taxon>Basidiomycota</taxon>
        <taxon>Agaricomycotina</taxon>
        <taxon>Agaricomycetes</taxon>
        <taxon>Agaricomycetidae</taxon>
        <taxon>Agaricales</taxon>
        <taxon>Agaricineae</taxon>
        <taxon>Crepidotaceae</taxon>
        <taxon>Crepidotus</taxon>
    </lineage>
</organism>
<dbReference type="Pfam" id="PF00650">
    <property type="entry name" value="CRAL_TRIO"/>
    <property type="match status" value="1"/>
</dbReference>
<keyword evidence="1" id="KW-0812">Transmembrane</keyword>
<dbReference type="InterPro" id="IPR001251">
    <property type="entry name" value="CRAL-TRIO_dom"/>
</dbReference>
<evidence type="ECO:0000259" key="2">
    <source>
        <dbReference type="PROSITE" id="PS50191"/>
    </source>
</evidence>
<dbReference type="PANTHER" id="PTHR46590">
    <property type="entry name" value="PHOSPHATIDYLINOSITOL TRANSFER PROTEIN CSR1-RELATED"/>
    <property type="match status" value="1"/>
</dbReference>
<dbReference type="OrthoDB" id="75724at2759"/>
<dbReference type="InterPro" id="IPR036865">
    <property type="entry name" value="CRAL-TRIO_dom_sf"/>
</dbReference>
<protein>
    <submittedName>
        <fullName evidence="3">CRAL-TRIO domain-containing protein</fullName>
    </submittedName>
</protein>
<evidence type="ECO:0000313" key="4">
    <source>
        <dbReference type="Proteomes" id="UP000807306"/>
    </source>
</evidence>
<sequence length="382" mass="43767">METNTRLKTNRDTLLEQYNVNLDGVYDMQDTLLQSILPSLSDELGLPKEVQEWAREWLSDTGSMFRISRRNKFTRSFSLEAVQKNLQWRLENLWPPHRQARIPNFYCLPAKIRDPFGRPILVIRLVGVDNSESLRTQIVEIFEQLRLFLRQLYDESPNGIPTLQFVVLLDLGELSLRAINLDLLTWVSNEVIPRFPGMIAAVFILNYSWAHAGIWSVVKRLLPESALSRVFFPTNKDLLDCLTPAAVPQEFGGSLPSLRSVEDPLYPPTGPVSSDIVLEPAVVTAKIASSVHSTPLVRMSSTSALNPFFGYPISASSTRDGPALRHGRRRKRDLFRTLVKLFWLRWQSHLKLGFYLATLVVVMKLVLNRRWTQLLRRTFSLP</sequence>
<name>A0A9P6EDA3_9AGAR</name>
<accession>A0A9P6EDA3</accession>
<dbReference type="EMBL" id="MU157862">
    <property type="protein sequence ID" value="KAF9527318.1"/>
    <property type="molecule type" value="Genomic_DNA"/>
</dbReference>
<keyword evidence="1" id="KW-0472">Membrane</keyword>
<dbReference type="PANTHER" id="PTHR46590:SF4">
    <property type="entry name" value="CRAL-TRIO DOMAIN-CONTAINING PROTEIN"/>
    <property type="match status" value="1"/>
</dbReference>
<proteinExistence type="predicted"/>
<keyword evidence="1" id="KW-1133">Transmembrane helix</keyword>
<evidence type="ECO:0000313" key="3">
    <source>
        <dbReference type="EMBL" id="KAF9527318.1"/>
    </source>
</evidence>
<dbReference type="Gene3D" id="3.40.525.10">
    <property type="entry name" value="CRAL-TRIO lipid binding domain"/>
    <property type="match status" value="1"/>
</dbReference>
<keyword evidence="4" id="KW-1185">Reference proteome</keyword>
<feature type="transmembrane region" description="Helical" evidence="1">
    <location>
        <begin position="350"/>
        <end position="367"/>
    </location>
</feature>
<gene>
    <name evidence="3" type="ORF">CPB83DRAFT_768639</name>
</gene>
<dbReference type="PROSITE" id="PS50191">
    <property type="entry name" value="CRAL_TRIO"/>
    <property type="match status" value="1"/>
</dbReference>
<dbReference type="CDD" id="cd00170">
    <property type="entry name" value="SEC14"/>
    <property type="match status" value="1"/>
</dbReference>
<evidence type="ECO:0000256" key="1">
    <source>
        <dbReference type="SAM" id="Phobius"/>
    </source>
</evidence>
<dbReference type="AlphaFoldDB" id="A0A9P6EDA3"/>
<comment type="caution">
    <text evidence="3">The sequence shown here is derived from an EMBL/GenBank/DDBJ whole genome shotgun (WGS) entry which is preliminary data.</text>
</comment>
<reference evidence="3" key="1">
    <citation type="submission" date="2020-11" db="EMBL/GenBank/DDBJ databases">
        <authorList>
            <consortium name="DOE Joint Genome Institute"/>
            <person name="Ahrendt S."/>
            <person name="Riley R."/>
            <person name="Andreopoulos W."/>
            <person name="Labutti K."/>
            <person name="Pangilinan J."/>
            <person name="Ruiz-Duenas F.J."/>
            <person name="Barrasa J.M."/>
            <person name="Sanchez-Garcia M."/>
            <person name="Camarero S."/>
            <person name="Miyauchi S."/>
            <person name="Serrano A."/>
            <person name="Linde D."/>
            <person name="Babiker R."/>
            <person name="Drula E."/>
            <person name="Ayuso-Fernandez I."/>
            <person name="Pacheco R."/>
            <person name="Padilla G."/>
            <person name="Ferreira P."/>
            <person name="Barriuso J."/>
            <person name="Kellner H."/>
            <person name="Castanera R."/>
            <person name="Alfaro M."/>
            <person name="Ramirez L."/>
            <person name="Pisabarro A.G."/>
            <person name="Kuo A."/>
            <person name="Tritt A."/>
            <person name="Lipzen A."/>
            <person name="He G."/>
            <person name="Yan M."/>
            <person name="Ng V."/>
            <person name="Cullen D."/>
            <person name="Martin F."/>
            <person name="Rosso M.-N."/>
            <person name="Henrissat B."/>
            <person name="Hibbett D."/>
            <person name="Martinez A.T."/>
            <person name="Grigoriev I.V."/>
        </authorList>
    </citation>
    <scope>NUCLEOTIDE SEQUENCE</scope>
    <source>
        <strain evidence="3">CBS 506.95</strain>
    </source>
</reference>
<feature type="domain" description="CRAL-TRIO" evidence="2">
    <location>
        <begin position="113"/>
        <end position="259"/>
    </location>
</feature>
<dbReference type="Proteomes" id="UP000807306">
    <property type="component" value="Unassembled WGS sequence"/>
</dbReference>